<proteinExistence type="predicted"/>
<comment type="caution">
    <text evidence="2">The sequence shown here is derived from an EMBL/GenBank/DDBJ whole genome shotgun (WGS) entry which is preliminary data.</text>
</comment>
<feature type="region of interest" description="Disordered" evidence="1">
    <location>
        <begin position="1"/>
        <end position="73"/>
    </location>
</feature>
<feature type="non-terminal residue" evidence="2">
    <location>
        <position position="224"/>
    </location>
</feature>
<evidence type="ECO:0000313" key="3">
    <source>
        <dbReference type="Proteomes" id="UP000823405"/>
    </source>
</evidence>
<evidence type="ECO:0000313" key="2">
    <source>
        <dbReference type="EMBL" id="KAG0288136.1"/>
    </source>
</evidence>
<name>A0A9P6QR96_9FUNG</name>
<evidence type="ECO:0000256" key="1">
    <source>
        <dbReference type="SAM" id="MobiDB-lite"/>
    </source>
</evidence>
<sequence>MPQSNHHPPSQVASEPAPPQPASPTVRHGVLRNAATLSRGQETASSSHLLESTIPPLADFDDNMDDGEDEDQFDEKELTADEIYQNTIAGRWGEGPSKVDVVDAERNFRQIARSLTQLSHRNIIGPPEPSVIRRRGARNQQKHEQTGPTQDEQIDQEGGFNYEAHLKDSDIPGDQSKVLKKKAMGVCWKQLSVVGESPTERFITTTGDPFMALFHRLNPFFWIR</sequence>
<feature type="compositionally biased region" description="Polar residues" evidence="1">
    <location>
        <begin position="35"/>
        <end position="50"/>
    </location>
</feature>
<dbReference type="OrthoDB" id="245989at2759"/>
<organism evidence="2 3">
    <name type="scientific">Linnemannia gamsii</name>
    <dbReference type="NCBI Taxonomy" id="64522"/>
    <lineage>
        <taxon>Eukaryota</taxon>
        <taxon>Fungi</taxon>
        <taxon>Fungi incertae sedis</taxon>
        <taxon>Mucoromycota</taxon>
        <taxon>Mortierellomycotina</taxon>
        <taxon>Mortierellomycetes</taxon>
        <taxon>Mortierellales</taxon>
        <taxon>Mortierellaceae</taxon>
        <taxon>Linnemannia</taxon>
    </lineage>
</organism>
<feature type="compositionally biased region" description="Acidic residues" evidence="1">
    <location>
        <begin position="59"/>
        <end position="73"/>
    </location>
</feature>
<dbReference type="EMBL" id="JAAAIN010003052">
    <property type="protein sequence ID" value="KAG0288136.1"/>
    <property type="molecule type" value="Genomic_DNA"/>
</dbReference>
<dbReference type="Proteomes" id="UP000823405">
    <property type="component" value="Unassembled WGS sequence"/>
</dbReference>
<reference evidence="2" key="1">
    <citation type="journal article" date="2020" name="Fungal Divers.">
        <title>Resolving the Mortierellaceae phylogeny through synthesis of multi-gene phylogenetics and phylogenomics.</title>
        <authorList>
            <person name="Vandepol N."/>
            <person name="Liber J."/>
            <person name="Desiro A."/>
            <person name="Na H."/>
            <person name="Kennedy M."/>
            <person name="Barry K."/>
            <person name="Grigoriev I.V."/>
            <person name="Miller A.N."/>
            <person name="O'Donnell K."/>
            <person name="Stajich J.E."/>
            <person name="Bonito G."/>
        </authorList>
    </citation>
    <scope>NUCLEOTIDE SEQUENCE</scope>
    <source>
        <strain evidence="2">NVP60</strain>
    </source>
</reference>
<gene>
    <name evidence="2" type="ORF">BGZ97_006904</name>
</gene>
<accession>A0A9P6QR96</accession>
<dbReference type="AlphaFoldDB" id="A0A9P6QR96"/>
<feature type="region of interest" description="Disordered" evidence="1">
    <location>
        <begin position="121"/>
        <end position="155"/>
    </location>
</feature>
<protein>
    <submittedName>
        <fullName evidence="2">Uncharacterized protein</fullName>
    </submittedName>
</protein>
<keyword evidence="3" id="KW-1185">Reference proteome</keyword>